<keyword evidence="2" id="KW-1185">Reference proteome</keyword>
<accession>A0ABY7ZZC4</accession>
<evidence type="ECO:0000313" key="2">
    <source>
        <dbReference type="Proteomes" id="UP001218629"/>
    </source>
</evidence>
<reference evidence="1 2" key="1">
    <citation type="submission" date="2022-03" db="EMBL/GenBank/DDBJ databases">
        <title>Streptomyces yunnanensis P86,complete genome.</title>
        <authorList>
            <person name="Chen S."/>
            <person name="Zhang Q."/>
        </authorList>
    </citation>
    <scope>NUCLEOTIDE SEQUENCE [LARGE SCALE GENOMIC DNA]</scope>
    <source>
        <strain evidence="1 2">P86</strain>
    </source>
</reference>
<gene>
    <name evidence="1" type="ORF">MOV08_00625</name>
</gene>
<evidence type="ECO:0000313" key="1">
    <source>
        <dbReference type="EMBL" id="WEB37963.1"/>
    </source>
</evidence>
<dbReference type="RefSeq" id="WP_275305722.1">
    <property type="nucleotide sequence ID" value="NZ_CP095749.1"/>
</dbReference>
<organism evidence="1 2">
    <name type="scientific">Streptomyces yunnanensis</name>
    <dbReference type="NCBI Taxonomy" id="156453"/>
    <lineage>
        <taxon>Bacteria</taxon>
        <taxon>Bacillati</taxon>
        <taxon>Actinomycetota</taxon>
        <taxon>Actinomycetes</taxon>
        <taxon>Kitasatosporales</taxon>
        <taxon>Streptomycetaceae</taxon>
        <taxon>Streptomyces</taxon>
    </lineage>
</organism>
<protein>
    <submittedName>
        <fullName evidence="1">Uncharacterized protein</fullName>
    </submittedName>
</protein>
<proteinExistence type="predicted"/>
<name>A0ABY7ZZC4_9ACTN</name>
<dbReference type="EMBL" id="CP095749">
    <property type="protein sequence ID" value="WEB37963.1"/>
    <property type="molecule type" value="Genomic_DNA"/>
</dbReference>
<sequence length="79" mass="8573">MTDLLPEFPGGLVGDDMYQIAPRLGSMLPAWIDAVQRPGLTDFALDLLGERSLEGMVKRVVRRATGESVAPAAEDDEDE</sequence>
<dbReference type="Proteomes" id="UP001218629">
    <property type="component" value="Chromosome"/>
</dbReference>